<proteinExistence type="predicted"/>
<dbReference type="EMBL" id="CP034550">
    <property type="protein sequence ID" value="QFZ19785.1"/>
    <property type="molecule type" value="Genomic_DNA"/>
</dbReference>
<evidence type="ECO:0000313" key="2">
    <source>
        <dbReference type="Proteomes" id="UP000325787"/>
    </source>
</evidence>
<accession>A0A5Q0H1J8</accession>
<dbReference type="OrthoDB" id="3699810at2"/>
<evidence type="ECO:0000313" key="1">
    <source>
        <dbReference type="EMBL" id="QFZ19785.1"/>
    </source>
</evidence>
<dbReference type="RefSeq" id="WP_033429547.1">
    <property type="nucleotide sequence ID" value="NZ_CP034550.1"/>
</dbReference>
<sequence length="160" mass="16929">MSAEARLHVRTAVWGRGDNRIAVLLLDGRTPLPVPLPTALAAKGLTLVSDLDRIALPTTRGWAVEESADGALTLRWPHRTPLLDRAAVARPGVWSWAAGRRRAVLLLVGADLELGAPDHHALLARAAAGGTLAGGAVPYSRITPQRESAGRTLVTHSPSR</sequence>
<name>A0A5Q0H1J8_SACSY</name>
<gene>
    <name evidence="1" type="ORF">EKG83_22220</name>
</gene>
<keyword evidence="2" id="KW-1185">Reference proteome</keyword>
<protein>
    <submittedName>
        <fullName evidence="1">Uncharacterized protein</fullName>
    </submittedName>
</protein>
<organism evidence="1 2">
    <name type="scientific">Saccharothrix syringae</name>
    <name type="common">Nocardiopsis syringae</name>
    <dbReference type="NCBI Taxonomy" id="103733"/>
    <lineage>
        <taxon>Bacteria</taxon>
        <taxon>Bacillati</taxon>
        <taxon>Actinomycetota</taxon>
        <taxon>Actinomycetes</taxon>
        <taxon>Pseudonocardiales</taxon>
        <taxon>Pseudonocardiaceae</taxon>
        <taxon>Saccharothrix</taxon>
    </lineage>
</organism>
<dbReference type="KEGG" id="ssyi:EKG83_22220"/>
<dbReference type="Proteomes" id="UP000325787">
    <property type="component" value="Chromosome"/>
</dbReference>
<reference evidence="2" key="1">
    <citation type="journal article" date="2021" name="Curr. Microbiol.">
        <title>Complete genome of nocamycin-producing strain Saccharothrix syringae NRRL B-16468 reveals the biosynthetic potential for secondary metabolites.</title>
        <authorList>
            <person name="Mo X."/>
            <person name="Yang S."/>
        </authorList>
    </citation>
    <scope>NUCLEOTIDE SEQUENCE [LARGE SCALE GENOMIC DNA]</scope>
    <source>
        <strain evidence="2">ATCC 51364 / DSM 43886 / JCM 6844 / KCTC 9398 / NBRC 14523 / NRRL B-16468 / INA 2240</strain>
    </source>
</reference>
<dbReference type="AlphaFoldDB" id="A0A5Q0H1J8"/>